<dbReference type="EMBL" id="LACI01002532">
    <property type="protein sequence ID" value="KJU81847.1"/>
    <property type="molecule type" value="Genomic_DNA"/>
</dbReference>
<reference evidence="1 2" key="1">
    <citation type="submission" date="2015-02" db="EMBL/GenBank/DDBJ databases">
        <title>Single-cell genomics of uncultivated deep-branching MTB reveals a conserved set of magnetosome genes.</title>
        <authorList>
            <person name="Kolinko S."/>
            <person name="Richter M."/>
            <person name="Glockner F.O."/>
            <person name="Brachmann A."/>
            <person name="Schuler D."/>
        </authorList>
    </citation>
    <scope>NUCLEOTIDE SEQUENCE [LARGE SCALE GENOMIC DNA]</scope>
    <source>
        <strain evidence="1">TM-1</strain>
    </source>
</reference>
<sequence>MYNITIRKEKRAKEEEQGGLWPLDPIKVLRNAYHRMRDFTSDFFSLGHRFV</sequence>
<comment type="caution">
    <text evidence="1">The sequence shown here is derived from an EMBL/GenBank/DDBJ whole genome shotgun (WGS) entry which is preliminary data.</text>
</comment>
<gene>
    <name evidence="1" type="ORF">MBAV_005959</name>
</gene>
<keyword evidence="2" id="KW-1185">Reference proteome</keyword>
<evidence type="ECO:0000313" key="1">
    <source>
        <dbReference type="EMBL" id="KJU81847.1"/>
    </source>
</evidence>
<organism evidence="1 2">
    <name type="scientific">Candidatus Magnetobacterium bavaricum</name>
    <dbReference type="NCBI Taxonomy" id="29290"/>
    <lineage>
        <taxon>Bacteria</taxon>
        <taxon>Pseudomonadati</taxon>
        <taxon>Nitrospirota</taxon>
        <taxon>Thermodesulfovibrionia</taxon>
        <taxon>Thermodesulfovibrionales</taxon>
        <taxon>Candidatus Magnetobacteriaceae</taxon>
        <taxon>Candidatus Magnetobacterium</taxon>
    </lineage>
</organism>
<proteinExistence type="predicted"/>
<dbReference type="Proteomes" id="UP000033423">
    <property type="component" value="Unassembled WGS sequence"/>
</dbReference>
<accession>A0A0F3GJ54</accession>
<evidence type="ECO:0000313" key="2">
    <source>
        <dbReference type="Proteomes" id="UP000033423"/>
    </source>
</evidence>
<dbReference type="AlphaFoldDB" id="A0A0F3GJ54"/>
<name>A0A0F3GJ54_9BACT</name>
<protein>
    <submittedName>
        <fullName evidence="1">Uncharacterized protein</fullName>
    </submittedName>
</protein>